<feature type="transmembrane region" description="Helical" evidence="1">
    <location>
        <begin position="12"/>
        <end position="37"/>
    </location>
</feature>
<dbReference type="RefSeq" id="WP_265265648.1">
    <property type="nucleotide sequence ID" value="NZ_JAIHOM010000089.1"/>
</dbReference>
<keyword evidence="3" id="KW-1185">Reference proteome</keyword>
<dbReference type="Pfam" id="PF17310">
    <property type="entry name" value="DUF5357"/>
    <property type="match status" value="1"/>
</dbReference>
<dbReference type="InterPro" id="IPR020360">
    <property type="entry name" value="Uncharacterised_alr2393"/>
</dbReference>
<comment type="caution">
    <text evidence="2">The sequence shown here is derived from an EMBL/GenBank/DDBJ whole genome shotgun (WGS) entry which is preliminary data.</text>
</comment>
<keyword evidence="1" id="KW-1133">Transmembrane helix</keyword>
<feature type="transmembrane region" description="Helical" evidence="1">
    <location>
        <begin position="127"/>
        <end position="147"/>
    </location>
</feature>
<dbReference type="Proteomes" id="UP001526426">
    <property type="component" value="Unassembled WGS sequence"/>
</dbReference>
<dbReference type="EMBL" id="JAIHOM010000089">
    <property type="protein sequence ID" value="MCW6037776.1"/>
    <property type="molecule type" value="Genomic_DNA"/>
</dbReference>
<sequence length="313" mass="35749">MIKNLQALWNNLLPIQAYSWQSFFWTSLFSLVMAGLLTPIPRFILFCLAALFFIISMTWLCLKNNVPLTPWITSALICLALFLLVNIPSQALILLWLPLAGTIAAYPCFFDKFCHFHAPTIIERQKLVILLGTQILLSCLLQVNFLMQNWLDQYPSLLVDDFSRSVFVVKWQVTPRIDPQGLLLLDTMGELLQRTLGGKNWTETGEWLRGAVHPRENEEQSDSLGALRQEAIAKLENRLNPLAEYPFWAITIQVSEQPNLYLVTLLADWTGPRSERSREQNPYLCEMICQVEPSIQGVSTNCQRARRNSLPPG</sequence>
<feature type="transmembrane region" description="Helical" evidence="1">
    <location>
        <begin position="69"/>
        <end position="87"/>
    </location>
</feature>
<proteinExistence type="predicted"/>
<keyword evidence="1" id="KW-0472">Membrane</keyword>
<keyword evidence="1" id="KW-0812">Transmembrane</keyword>
<evidence type="ECO:0000313" key="3">
    <source>
        <dbReference type="Proteomes" id="UP001526426"/>
    </source>
</evidence>
<organism evidence="2 3">
    <name type="scientific">Spirulina subsalsa FACHB-351</name>
    <dbReference type="NCBI Taxonomy" id="234711"/>
    <lineage>
        <taxon>Bacteria</taxon>
        <taxon>Bacillati</taxon>
        <taxon>Cyanobacteriota</taxon>
        <taxon>Cyanophyceae</taxon>
        <taxon>Spirulinales</taxon>
        <taxon>Spirulinaceae</taxon>
        <taxon>Spirulina</taxon>
    </lineage>
</organism>
<name>A0ABT3L8D8_9CYAN</name>
<reference evidence="2 3" key="1">
    <citation type="submission" date="2021-08" db="EMBL/GenBank/DDBJ databases">
        <title>Draft genome sequence of Spirulina subsalsa with high tolerance to salinity and hype-accumulation of phycocyanin.</title>
        <authorList>
            <person name="Pei H."/>
            <person name="Jiang L."/>
        </authorList>
    </citation>
    <scope>NUCLEOTIDE SEQUENCE [LARGE SCALE GENOMIC DNA]</scope>
    <source>
        <strain evidence="2 3">FACHB-351</strain>
    </source>
</reference>
<evidence type="ECO:0000256" key="1">
    <source>
        <dbReference type="SAM" id="Phobius"/>
    </source>
</evidence>
<evidence type="ECO:0000313" key="2">
    <source>
        <dbReference type="EMBL" id="MCW6037776.1"/>
    </source>
</evidence>
<feature type="transmembrane region" description="Helical" evidence="1">
    <location>
        <begin position="93"/>
        <end position="115"/>
    </location>
</feature>
<protein>
    <submittedName>
        <fullName evidence="2">DUF5357 domain-containing protein</fullName>
    </submittedName>
</protein>
<feature type="transmembrane region" description="Helical" evidence="1">
    <location>
        <begin position="43"/>
        <end position="62"/>
    </location>
</feature>
<accession>A0ABT3L8D8</accession>
<gene>
    <name evidence="2" type="ORF">K4A83_16075</name>
</gene>